<dbReference type="Gene3D" id="3.30.70.270">
    <property type="match status" value="1"/>
</dbReference>
<dbReference type="PROSITE" id="PS00232">
    <property type="entry name" value="CADHERIN_1"/>
    <property type="match status" value="5"/>
</dbReference>
<feature type="domain" description="Cadherin" evidence="20">
    <location>
        <begin position="2738"/>
        <end position="2809"/>
    </location>
</feature>
<evidence type="ECO:0000256" key="12">
    <source>
        <dbReference type="ARBA" id="ARBA00022889"/>
    </source>
</evidence>
<keyword evidence="11 16" id="KW-0106">Calcium</keyword>
<dbReference type="InterPro" id="IPR002126">
    <property type="entry name" value="Cadherin-like_dom"/>
</dbReference>
<feature type="domain" description="Cadherin" evidence="20">
    <location>
        <begin position="1372"/>
        <end position="1485"/>
    </location>
</feature>
<evidence type="ECO:0000256" key="13">
    <source>
        <dbReference type="ARBA" id="ARBA00022989"/>
    </source>
</evidence>
<keyword evidence="15" id="KW-0325">Glycoprotein</keyword>
<feature type="domain" description="Cadherin" evidence="20">
    <location>
        <begin position="1744"/>
        <end position="1839"/>
    </location>
</feature>
<feature type="region of interest" description="Disordered" evidence="18">
    <location>
        <begin position="2102"/>
        <end position="2129"/>
    </location>
</feature>
<dbReference type="GO" id="GO:0016342">
    <property type="term" value="C:catenin complex"/>
    <property type="evidence" value="ECO:0007669"/>
    <property type="project" value="TreeGrafter"/>
</dbReference>
<feature type="domain" description="Cadherin" evidence="20">
    <location>
        <begin position="1297"/>
        <end position="1371"/>
    </location>
</feature>
<evidence type="ECO:0000256" key="10">
    <source>
        <dbReference type="ARBA" id="ARBA00022737"/>
    </source>
</evidence>
<dbReference type="CDD" id="cd01650">
    <property type="entry name" value="RT_nLTR_like"/>
    <property type="match status" value="1"/>
</dbReference>
<keyword evidence="14 19" id="KW-0472">Membrane</keyword>
<dbReference type="PANTHER" id="PTHR24027:SF433">
    <property type="entry name" value="CADHERIN 27-RELATED"/>
    <property type="match status" value="1"/>
</dbReference>
<dbReference type="InterPro" id="IPR020894">
    <property type="entry name" value="Cadherin_CS"/>
</dbReference>
<dbReference type="Pfam" id="PF00078">
    <property type="entry name" value="RVT_1"/>
    <property type="match status" value="1"/>
</dbReference>
<dbReference type="FunFam" id="2.60.40.60:FF:000027">
    <property type="entry name" value="Cadherin 2"/>
    <property type="match status" value="1"/>
</dbReference>
<keyword evidence="17" id="KW-0175">Coiled coil</keyword>
<evidence type="ECO:0000313" key="23">
    <source>
        <dbReference type="Proteomes" id="UP001274896"/>
    </source>
</evidence>
<evidence type="ECO:0000256" key="2">
    <source>
        <dbReference type="ARBA" id="ARBA00004496"/>
    </source>
</evidence>
<dbReference type="GO" id="GO:0034332">
    <property type="term" value="P:adherens junction organization"/>
    <property type="evidence" value="ECO:0007669"/>
    <property type="project" value="TreeGrafter"/>
</dbReference>
<feature type="domain" description="Cadherin" evidence="20">
    <location>
        <begin position="1620"/>
        <end position="1727"/>
    </location>
</feature>
<keyword evidence="9" id="KW-0732">Signal</keyword>
<evidence type="ECO:0000256" key="17">
    <source>
        <dbReference type="SAM" id="Coils"/>
    </source>
</evidence>
<feature type="region of interest" description="Disordered" evidence="18">
    <location>
        <begin position="1918"/>
        <end position="1955"/>
    </location>
</feature>
<keyword evidence="13 19" id="KW-1133">Transmembrane helix</keyword>
<feature type="domain" description="Cadherin" evidence="20">
    <location>
        <begin position="221"/>
        <end position="345"/>
    </location>
</feature>
<evidence type="ECO:0000256" key="8">
    <source>
        <dbReference type="ARBA" id="ARBA00022723"/>
    </source>
</evidence>
<dbReference type="PROSITE" id="PS50878">
    <property type="entry name" value="RT_POL"/>
    <property type="match status" value="1"/>
</dbReference>
<name>A0AAE0UVN7_9TELE</name>
<dbReference type="GO" id="GO:0016477">
    <property type="term" value="P:cell migration"/>
    <property type="evidence" value="ECO:0007669"/>
    <property type="project" value="TreeGrafter"/>
</dbReference>
<dbReference type="Proteomes" id="UP001274896">
    <property type="component" value="Unassembled WGS sequence"/>
</dbReference>
<dbReference type="InterPro" id="IPR036397">
    <property type="entry name" value="RNaseH_sf"/>
</dbReference>
<dbReference type="CDD" id="cd11304">
    <property type="entry name" value="Cadherin_repeat"/>
    <property type="match status" value="12"/>
</dbReference>
<keyword evidence="8" id="KW-0479">Metal-binding</keyword>
<feature type="domain" description="Cadherin" evidence="20">
    <location>
        <begin position="356"/>
        <end position="452"/>
    </location>
</feature>
<evidence type="ECO:0000256" key="11">
    <source>
        <dbReference type="ARBA" id="ARBA00022837"/>
    </source>
</evidence>
<feature type="domain" description="Cadherin" evidence="20">
    <location>
        <begin position="461"/>
        <end position="569"/>
    </location>
</feature>
<feature type="transmembrane region" description="Helical" evidence="19">
    <location>
        <begin position="1839"/>
        <end position="1862"/>
    </location>
</feature>
<dbReference type="GO" id="GO:0016339">
    <property type="term" value="P:calcium-dependent cell-cell adhesion via plasma membrane cell adhesion molecules"/>
    <property type="evidence" value="ECO:0007669"/>
    <property type="project" value="TreeGrafter"/>
</dbReference>
<feature type="domain" description="Cadherin" evidence="20">
    <location>
        <begin position="3052"/>
        <end position="3187"/>
    </location>
</feature>
<evidence type="ECO:0000256" key="5">
    <source>
        <dbReference type="ARBA" id="ARBA00022475"/>
    </source>
</evidence>
<evidence type="ECO:0000256" key="15">
    <source>
        <dbReference type="ARBA" id="ARBA00023180"/>
    </source>
</evidence>
<feature type="domain" description="Cadherin" evidence="20">
    <location>
        <begin position="87"/>
        <end position="220"/>
    </location>
</feature>
<organism evidence="22 23">
    <name type="scientific">Hemibagrus guttatus</name>
    <dbReference type="NCBI Taxonomy" id="175788"/>
    <lineage>
        <taxon>Eukaryota</taxon>
        <taxon>Metazoa</taxon>
        <taxon>Chordata</taxon>
        <taxon>Craniata</taxon>
        <taxon>Vertebrata</taxon>
        <taxon>Euteleostomi</taxon>
        <taxon>Actinopterygii</taxon>
        <taxon>Neopterygii</taxon>
        <taxon>Teleostei</taxon>
        <taxon>Ostariophysi</taxon>
        <taxon>Siluriformes</taxon>
        <taxon>Bagridae</taxon>
        <taxon>Hemibagrus</taxon>
    </lineage>
</organism>
<evidence type="ECO:0000256" key="19">
    <source>
        <dbReference type="SAM" id="Phobius"/>
    </source>
</evidence>
<dbReference type="GO" id="GO:0003676">
    <property type="term" value="F:nucleic acid binding"/>
    <property type="evidence" value="ECO:0007669"/>
    <property type="project" value="InterPro"/>
</dbReference>
<evidence type="ECO:0000256" key="14">
    <source>
        <dbReference type="ARBA" id="ARBA00023136"/>
    </source>
</evidence>
<evidence type="ECO:0000256" key="16">
    <source>
        <dbReference type="PROSITE-ProRule" id="PRU00043"/>
    </source>
</evidence>
<feature type="compositionally biased region" description="Low complexity" evidence="18">
    <location>
        <begin position="1918"/>
        <end position="1933"/>
    </location>
</feature>
<dbReference type="GO" id="GO:0006259">
    <property type="term" value="P:DNA metabolic process"/>
    <property type="evidence" value="ECO:0007669"/>
    <property type="project" value="UniProtKB-ARBA"/>
</dbReference>
<dbReference type="SUPFAM" id="SSF56672">
    <property type="entry name" value="DNA/RNA polymerases"/>
    <property type="match status" value="1"/>
</dbReference>
<comment type="subcellular location">
    <subcellularLocation>
        <location evidence="1">Cell membrane</location>
        <topology evidence="1">Single-pass type I membrane protein</topology>
    </subcellularLocation>
    <subcellularLocation>
        <location evidence="2">Cytoplasm</location>
    </subcellularLocation>
</comment>
<dbReference type="GO" id="GO:0007043">
    <property type="term" value="P:cell-cell junction assembly"/>
    <property type="evidence" value="ECO:0007669"/>
    <property type="project" value="TreeGrafter"/>
</dbReference>
<reference evidence="22" key="1">
    <citation type="submission" date="2023-06" db="EMBL/GenBank/DDBJ databases">
        <title>Male Hemibagrus guttatus genome.</title>
        <authorList>
            <person name="Bian C."/>
        </authorList>
    </citation>
    <scope>NUCLEOTIDE SEQUENCE</scope>
    <source>
        <strain evidence="22">Male_cb2023</strain>
        <tissue evidence="22">Muscle</tissue>
    </source>
</reference>
<dbReference type="FunFam" id="2.60.40.60:FF:000019">
    <property type="entry name" value="Cadherin 2"/>
    <property type="match status" value="3"/>
</dbReference>
<dbReference type="InterPro" id="IPR027397">
    <property type="entry name" value="Catenin-bd_sf"/>
</dbReference>
<dbReference type="GO" id="GO:0007156">
    <property type="term" value="P:homophilic cell adhesion via plasma membrane adhesion molecules"/>
    <property type="evidence" value="ECO:0007669"/>
    <property type="project" value="InterPro"/>
</dbReference>
<dbReference type="GO" id="GO:0005912">
    <property type="term" value="C:adherens junction"/>
    <property type="evidence" value="ECO:0007669"/>
    <property type="project" value="TreeGrafter"/>
</dbReference>
<keyword evidence="5" id="KW-1003">Cell membrane</keyword>
<dbReference type="GO" id="GO:0060027">
    <property type="term" value="P:convergent extension involved in gastrulation"/>
    <property type="evidence" value="ECO:0007669"/>
    <property type="project" value="UniProtKB-ARBA"/>
</dbReference>
<dbReference type="EC" id="3.1.26.4" evidence="4"/>
<dbReference type="InterPro" id="IPR000477">
    <property type="entry name" value="RT_dom"/>
</dbReference>
<feature type="transmembrane region" description="Helical" evidence="19">
    <location>
        <begin position="3189"/>
        <end position="3208"/>
    </location>
</feature>
<evidence type="ECO:0000256" key="9">
    <source>
        <dbReference type="ARBA" id="ARBA00022729"/>
    </source>
</evidence>
<dbReference type="Gene3D" id="4.10.900.10">
    <property type="entry name" value="TCF3-CBD (Catenin binding domain)"/>
    <property type="match status" value="1"/>
</dbReference>
<dbReference type="InterPro" id="IPR043128">
    <property type="entry name" value="Rev_trsase/Diguanyl_cyclase"/>
</dbReference>
<dbReference type="GO" id="GO:0008013">
    <property type="term" value="F:beta-catenin binding"/>
    <property type="evidence" value="ECO:0007669"/>
    <property type="project" value="TreeGrafter"/>
</dbReference>
<feature type="coiled-coil region" evidence="17">
    <location>
        <begin position="2254"/>
        <end position="2288"/>
    </location>
</feature>
<dbReference type="GO" id="GO:0005737">
    <property type="term" value="C:cytoplasm"/>
    <property type="evidence" value="ECO:0007669"/>
    <property type="project" value="UniProtKB-SubCell"/>
</dbReference>
<dbReference type="GO" id="GO:0004523">
    <property type="term" value="F:RNA-DNA hybrid ribonuclease activity"/>
    <property type="evidence" value="ECO:0007669"/>
    <property type="project" value="UniProtKB-EC"/>
</dbReference>
<feature type="domain" description="Cadherin" evidence="20">
    <location>
        <begin position="1500"/>
        <end position="1619"/>
    </location>
</feature>
<evidence type="ECO:0000259" key="21">
    <source>
        <dbReference type="PROSITE" id="PS50878"/>
    </source>
</evidence>
<dbReference type="InterPro" id="IPR015919">
    <property type="entry name" value="Cadherin-like_sf"/>
</dbReference>
<comment type="caution">
    <text evidence="22">The sequence shown here is derived from an EMBL/GenBank/DDBJ whole genome shotgun (WGS) entry which is preliminary data.</text>
</comment>
<dbReference type="PROSITE" id="PS50268">
    <property type="entry name" value="CADHERIN_2"/>
    <property type="match status" value="14"/>
</dbReference>
<dbReference type="GO" id="GO:0000902">
    <property type="term" value="P:cell morphogenesis"/>
    <property type="evidence" value="ECO:0007669"/>
    <property type="project" value="TreeGrafter"/>
</dbReference>
<feature type="domain" description="Cadherin" evidence="20">
    <location>
        <begin position="2810"/>
        <end position="2922"/>
    </location>
</feature>
<dbReference type="InterPro" id="IPR039808">
    <property type="entry name" value="Cadherin"/>
</dbReference>
<feature type="region of interest" description="Disordered" evidence="18">
    <location>
        <begin position="1186"/>
        <end position="1228"/>
    </location>
</feature>
<evidence type="ECO:0000256" key="18">
    <source>
        <dbReference type="SAM" id="MobiDB-lite"/>
    </source>
</evidence>
<dbReference type="InterPro" id="IPR043502">
    <property type="entry name" value="DNA/RNA_pol_sf"/>
</dbReference>
<gene>
    <name evidence="22" type="ORF">QTP70_030628</name>
</gene>
<evidence type="ECO:0000256" key="4">
    <source>
        <dbReference type="ARBA" id="ARBA00012180"/>
    </source>
</evidence>
<dbReference type="FunFam" id="2.60.40.60:FF:000158">
    <property type="entry name" value="Dachsous cadherin-related 1"/>
    <property type="match status" value="2"/>
</dbReference>
<dbReference type="Gene3D" id="3.30.420.10">
    <property type="entry name" value="Ribonuclease H-like superfamily/Ribonuclease H"/>
    <property type="match status" value="1"/>
</dbReference>
<dbReference type="Gene3D" id="1.10.10.10">
    <property type="entry name" value="Winged helix-like DNA-binding domain superfamily/Winged helix DNA-binding domain"/>
    <property type="match status" value="1"/>
</dbReference>
<proteinExistence type="inferred from homology"/>
<dbReference type="InterPro" id="IPR036388">
    <property type="entry name" value="WH-like_DNA-bd_sf"/>
</dbReference>
<keyword evidence="7 19" id="KW-0812">Transmembrane</keyword>
<evidence type="ECO:0000256" key="7">
    <source>
        <dbReference type="ARBA" id="ARBA00022692"/>
    </source>
</evidence>
<dbReference type="GO" id="GO:0044331">
    <property type="term" value="P:cell-cell adhesion mediated by cadherin"/>
    <property type="evidence" value="ECO:0007669"/>
    <property type="project" value="TreeGrafter"/>
</dbReference>
<feature type="domain" description="Cadherin" evidence="20">
    <location>
        <begin position="4"/>
        <end position="86"/>
    </location>
</feature>
<evidence type="ECO:0000256" key="3">
    <source>
        <dbReference type="ARBA" id="ARBA00010879"/>
    </source>
</evidence>
<feature type="domain" description="Reverse transcriptase" evidence="21">
    <location>
        <begin position="2307"/>
        <end position="2599"/>
    </location>
</feature>
<dbReference type="PANTHER" id="PTHR24027">
    <property type="entry name" value="CADHERIN-23"/>
    <property type="match status" value="1"/>
</dbReference>
<evidence type="ECO:0000259" key="20">
    <source>
        <dbReference type="PROSITE" id="PS50268"/>
    </source>
</evidence>
<evidence type="ECO:0000313" key="22">
    <source>
        <dbReference type="EMBL" id="KAK3519464.1"/>
    </source>
</evidence>
<accession>A0AAE0UVN7</accession>
<dbReference type="FunFam" id="2.60.40.60:FF:000011">
    <property type="entry name" value="Cadherin 1"/>
    <property type="match status" value="3"/>
</dbReference>
<protein>
    <recommendedName>
        <fullName evidence="4">ribonuclease H</fullName>
        <ecNumber evidence="4">3.1.26.4</ecNumber>
    </recommendedName>
</protein>
<dbReference type="PRINTS" id="PR00205">
    <property type="entry name" value="CADHERIN"/>
</dbReference>
<keyword evidence="23" id="KW-1185">Reference proteome</keyword>
<evidence type="ECO:0000256" key="6">
    <source>
        <dbReference type="ARBA" id="ARBA00022490"/>
    </source>
</evidence>
<comment type="similarity">
    <text evidence="3">Belongs to the beta type-B retroviral polymerase family. HERV class-II K(HML-2) pol subfamily.</text>
</comment>
<dbReference type="SUPFAM" id="SSF49313">
    <property type="entry name" value="Cadherin-like"/>
    <property type="match status" value="13"/>
</dbReference>
<dbReference type="Pfam" id="PF00028">
    <property type="entry name" value="Cadherin"/>
    <property type="match status" value="9"/>
</dbReference>
<dbReference type="GO" id="GO:0005509">
    <property type="term" value="F:calcium ion binding"/>
    <property type="evidence" value="ECO:0007669"/>
    <property type="project" value="UniProtKB-UniRule"/>
</dbReference>
<keyword evidence="12" id="KW-0130">Cell adhesion</keyword>
<keyword evidence="10" id="KW-0677">Repeat</keyword>
<sequence>MHNDKNLNHSIIFKISGQGVTEAPFGVFSINNKTGEIFLNKPIDRETYPILTVKFDVLDEESGKIVDKTLAFNVAIKDKNDNPPKFIPEVLNINIPENTKEGRLPILLQAGDIDEKDTANSRVSMRIVSQEPELPKMSLDFILDEKDTMLTKLVLTGCFDYDHVPNVFYCYPLNSSLNALKKVKKYKLLVEARDHGTPSLSSTATVNIYITDSNTHIPVFNASKFNTNVMEMENNKEILRIPVQDMDTPNTPGSRAVFTILKGNEEHNYKIETDPITNEGVLTVIKRMDYERTTLTELEIGMENEEPLFLCVDGKPVSPIPETLKRSNPVKVAVKVIDVNDPPVFHNKIHTIYRIEEDEPGDVLYIPTVTDEDSDTAKIRYELVKDPAKWMSIDPQTGIITLAKKMDRESPYVNESTYTVVMRAIDDAEPPGTGTGTLVVKLGDKNDNAPYLTCNPSVICGNKADRVRITAKDADVYPYSGPFTFTLGKDDQELKSMWMFEHTVALTIQQLQIAVSESLLISLKTLPYGNYSVPLKIADQQGVQTHDVLQVVVCDCGDGYVCKDLLPQSSTLHRAALGIILGALMALHNIIQRFRESGTISVRKGQGRKTILDARDLRALRRHCITYRNATVMEITTWAQEYFQKTLSVNTIHRAIRRCRLKLYRSKKKPYLNMIQKRRRFLWAKAHLKWTVAKWKTVLWSDQSKFKVLFGKLGRHVIRTKEDKDNPSCYQRSVQKPASLMVWGCMSACGMGSLHIWKGTINAERFRWGASPHDVASVGGVAPMFASRGQFRPGPRTLNFFLLFCLLRLSLRPCSCGGRRPMMQLPWGRCPTGCQRRRVPAAPCSHPPAPWGVPDPSETDIVAPEPSFVGGRRSVRVLGGGRRSALQLGGGRRLALRLGCGRHSALQGRLWTLSRRLRSAVDVASDPLALPSGPLLPPLVSLLLLTPPTCLALILVPPTCLALVLASPHSPCFCFWLPPPQVPRPAPRSPHRPLYVPSSSPGPIAGPDFLGGARMLWKLATEHKTFPEYQPRDYIYEGSITDPVSLDTVSFHNTEFDNMDFLQNLGPKFCTLGDISALSLEKGYKALSKALGLPRTTVRAIIYKWRKHGTVENLPRSGRPTKIATRAQRQLIQEVTTAGLTCLSSGDWYVVNVNVLQLRVSHLFIHCYKNEAMDLHAYPHTVIRPGTARRKDVGPPSRRPTTRRKEHKGPVPCVLGSSHGRGPRRPKPCTKNLAFGTWNVTSLGGKEPELCVVAVSAYSKIRQKRTWIIDSFNIEEENPGPFPYVLGTIHIEKKYLVNFQLSGSGVDLEPKGVLSINGKTGEIRVHKKVNYEAFPVLRLKFEAKNISNDQVDMRLGVEVKILDINDHAPVFKPLNFEKSINESEPQGGKLILTVFASDDDDVTTNNGTFNYRLLSTTPKTDNVEFYIKQNNDIGSIYFKGCLDYEKAQKYTLLVEAKDNGDKVQLSSTSTVVLNIIDHNNHLPEITGHTGSGKIKERESGVEVLRLQVSDKDTQGSPAWKAKFILHGDLENYFKIKTDPKTNEGILTVVKAMDYEEQTSRNVSISVENEVPYFSCKVKNRTPQGLWDVETFAEGSSTAIPNKLYFVTIAVEDINDPPEFVPPVKEIMIMENTKVGTLLETFTARDPDKSFGSSFLFAKGEDENNWVTLDPKTGQVSVAKLMDRESPFVKNNTYSVIVYVVDYAQPPLTGTGMLIIHLGDQNDNVPLLKKDSEDVYVCLSDKETMTNITAEDLDLPPYSEPFHYELQGDVDRKWRIESNPGTTVNLVRMKNVHSGHYSLQIKISDNQGFGLVQNLSVTVCDCTITPNCQGHRLVSAQPSLSAIGIIIFAFLLLLAFLLMAFLLSCKHHKAMIPTVDAPDWYLINSNIETPGTDCKTLPPALRRDPEAFPGHLRDIVSPACPGSSPGPLPGGACPEQLPRETSRRHPKQMPEPPQLSPFDVEEQRLYSELLPGDRAPYPISKGAPRHPMEEAHFGRLYPGSYTLGHNSEVMTIGITVIAHMGVEVPQQNYGVPSRSTFQHPSQGLQEGWVLHTAVRPISRNNSETPIPGPKAQGNNPLVYWEKLQHMAAELGGYKQAHPSLTPLTMGHSREEEGPTSLKELGSRAQASSTRRSYRNINNYDMMQSMRRNYSAYYSDDLHMREALLIQLNQKKRSKIEKKTKWWKLKKEECREEFRQKLRQALGGQVVLPDDWESTAELIRETGRKVLGVSSGRRKEDKETWWWNEEVQNSVQRKRLAKKKWDMDRTEENRQEYKELQRRVKREVSKAKQKSYDELYTRLNTREGEKDLYRLARQRDRDGKDVQQVRVIKDRDGRVLTSEESVLRRWKEYFEELMNEENEREKTVEGVNSVEQKVDKIRKDEVRKALKRMKSGKAVGPDDIPVEVWKCLGEAAVEFFRKSTTDAIFALRILMEKYRDHQRELHCVFVDLEKVYDRVPREELWYCMRKSGVAEKYVRVVQDMYERSRTVVRCAVGQTEEFNVEVGLHQGSALSPFLFAIVMDQLSEEVRQESPWTMMFADDIVICSDSREQVEENLERRFVLKVSRSKTEYMCVNEREGSGTVRLQGEEVKKVQEFKYLGSTVQSNGECGKEVKKRVQAGWNGWRKVSGVLCDRKISARIKWKVYRTVVRAAMLYGLETVSLRKRQESELEVAELKMLRFSLGVTRLDRIRNECVVEVSGQSKIRQKRTWIIDSFTIEEENPGPHPYVLGTIHVERSYLLLFFITGRGIDKDPENVLSINPRNGELLVHKKVDYETYKNLSFIFEARNKNFSLDTKLGVEIKILDINDNAPVFNSPLYEATLDESASQGKLVTTVSASDLDDPNTPNGTFIFTIVSVTPKTDNVEFYIQQNNNIGHIYFKGCLDYEKAPKYTLLIKATDNGNKVQLSNTSTVVFNIIDKNNNLPRISSHTGAARIKERESGVEVLRLQVSDKDSKGSPAWKAKFTLHGDPENYFKIQTDPKTNEGILTVVKAVDYEDKMSRNLSITVENEVPYFSCMVKTRTSWGLWDIETYPKEFSAPYNVTIYIEDVNDPPEFAQPIKEIWIPENTDIGTPLETFSVKDPDKKFESTFQFEKIEDINDWVTVNSKTGQVFVKNVMDRESKSVKNNTYHVIAHAVNKGMTVSLVKQDTVYKGIYEIRIKISDRQGHGSVQTLSVKVRDCENPFLTVQPSLSAIWIIIFALLLLLAALLMALQFCKKQKNAVILHDDVPGSLIKSNIEMPGTDCEPSIRRPYQKVTNDDMTVSMSKNCTNHSKTFDINTILSNQLNQRLLQLQTSEQERIDYKPHSYAYEEEPDEIPVEHLDTLSIPETDFNLDSLTNLNVRFIGLAAVCRPDLMSPPRGEI</sequence>
<feature type="domain" description="Cadherin" evidence="20">
    <location>
        <begin position="2937"/>
        <end position="3051"/>
    </location>
</feature>
<keyword evidence="6" id="KW-0963">Cytoplasm</keyword>
<dbReference type="FunFam" id="2.60.40.60:FF:000095">
    <property type="entry name" value="Cadherin 13"/>
    <property type="match status" value="1"/>
</dbReference>
<evidence type="ECO:0000256" key="1">
    <source>
        <dbReference type="ARBA" id="ARBA00004251"/>
    </source>
</evidence>
<dbReference type="GO" id="GO:0045296">
    <property type="term" value="F:cadherin binding"/>
    <property type="evidence" value="ECO:0007669"/>
    <property type="project" value="TreeGrafter"/>
</dbReference>
<dbReference type="Gene3D" id="2.60.40.60">
    <property type="entry name" value="Cadherins"/>
    <property type="match status" value="14"/>
</dbReference>
<dbReference type="EMBL" id="JAUCMX010000017">
    <property type="protein sequence ID" value="KAK3519464.1"/>
    <property type="molecule type" value="Genomic_DNA"/>
</dbReference>
<dbReference type="SMART" id="SM00112">
    <property type="entry name" value="CA"/>
    <property type="match status" value="13"/>
</dbReference>